<dbReference type="InterPro" id="IPR007110">
    <property type="entry name" value="Ig-like_dom"/>
</dbReference>
<feature type="signal peptide" evidence="7">
    <location>
        <begin position="1"/>
        <end position="25"/>
    </location>
</feature>
<dbReference type="PANTHER" id="PTHR12080:SF55">
    <property type="entry name" value="LYMPHOCYTE FUNCTION-ASSOCIATED ANTIGEN 3"/>
    <property type="match status" value="1"/>
</dbReference>
<evidence type="ECO:0000313" key="9">
    <source>
        <dbReference type="Ensembl" id="ENSSFOP00015046391.1"/>
    </source>
</evidence>
<evidence type="ECO:0000256" key="2">
    <source>
        <dbReference type="ARBA" id="ARBA00022729"/>
    </source>
</evidence>
<keyword evidence="6" id="KW-0812">Transmembrane</keyword>
<keyword evidence="4" id="KW-0325">Glycoprotein</keyword>
<feature type="region of interest" description="Disordered" evidence="5">
    <location>
        <begin position="241"/>
        <end position="269"/>
    </location>
</feature>
<name>A0A8C9TD71_SCLFO</name>
<dbReference type="GeneTree" id="ENSGT01030000234540"/>
<feature type="transmembrane region" description="Helical" evidence="6">
    <location>
        <begin position="215"/>
        <end position="236"/>
    </location>
</feature>
<keyword evidence="6" id="KW-1133">Transmembrane helix</keyword>
<sequence length="269" mass="30485">METTHLRTCFVLLVFGLTEFGPSTAQSGRQQVHGIMGESFTFPAPVLTRGFLLHGELGAVAVIIEGIDYILLTDTFKDRLQWDKQTGLFTITELKLQDDGEYKVDNSDGQRIQITFQLTVYKRVSKPTVDTQNCSVLCSVENDRDVTLSWTREKEILNKTSSPHLKTTLSLRLDIERHPETYYCEAKNPVSSERLRVDSEEHCAPTKTTKVNLRYIPVIPSTALLVFPGVFLFYFIKQKPGDDDGDEIKTLESGRRKGEADWSRTGMNE</sequence>
<dbReference type="AlphaFoldDB" id="A0A8C9TD71"/>
<dbReference type="Proteomes" id="UP000694397">
    <property type="component" value="Chromosome 16"/>
</dbReference>
<keyword evidence="10" id="KW-1185">Reference proteome</keyword>
<keyword evidence="3 6" id="KW-0472">Membrane</keyword>
<protein>
    <submittedName>
        <fullName evidence="9">SLAM family member 5-like</fullName>
    </submittedName>
</protein>
<organism evidence="9 10">
    <name type="scientific">Scleropages formosus</name>
    <name type="common">Asian bonytongue</name>
    <name type="synonym">Osteoglossum formosum</name>
    <dbReference type="NCBI Taxonomy" id="113540"/>
    <lineage>
        <taxon>Eukaryota</taxon>
        <taxon>Metazoa</taxon>
        <taxon>Chordata</taxon>
        <taxon>Craniata</taxon>
        <taxon>Vertebrata</taxon>
        <taxon>Euteleostomi</taxon>
        <taxon>Actinopterygii</taxon>
        <taxon>Neopterygii</taxon>
        <taxon>Teleostei</taxon>
        <taxon>Osteoglossocephala</taxon>
        <taxon>Osteoglossomorpha</taxon>
        <taxon>Osteoglossiformes</taxon>
        <taxon>Osteoglossidae</taxon>
        <taxon>Scleropages</taxon>
    </lineage>
</organism>
<evidence type="ECO:0000256" key="5">
    <source>
        <dbReference type="SAM" id="MobiDB-lite"/>
    </source>
</evidence>
<proteinExistence type="predicted"/>
<dbReference type="Gene3D" id="2.60.40.10">
    <property type="entry name" value="Immunoglobulins"/>
    <property type="match status" value="2"/>
</dbReference>
<dbReference type="PROSITE" id="PS50835">
    <property type="entry name" value="IG_LIKE"/>
    <property type="match status" value="1"/>
</dbReference>
<feature type="compositionally biased region" description="Basic and acidic residues" evidence="5">
    <location>
        <begin position="241"/>
        <end position="262"/>
    </location>
</feature>
<reference evidence="9 10" key="1">
    <citation type="submission" date="2019-04" db="EMBL/GenBank/DDBJ databases">
        <authorList>
            <consortium name="Wellcome Sanger Institute Data Sharing"/>
        </authorList>
    </citation>
    <scope>NUCLEOTIDE SEQUENCE [LARGE SCALE GENOMIC DNA]</scope>
</reference>
<dbReference type="PANTHER" id="PTHR12080">
    <property type="entry name" value="SIGNALING LYMPHOCYTIC ACTIVATION MOLECULE"/>
    <property type="match status" value="1"/>
</dbReference>
<feature type="domain" description="Ig-like" evidence="8">
    <location>
        <begin position="135"/>
        <end position="196"/>
    </location>
</feature>
<accession>A0A8C9TD71</accession>
<keyword evidence="2 7" id="KW-0732">Signal</keyword>
<dbReference type="GeneID" id="108929989"/>
<evidence type="ECO:0000313" key="10">
    <source>
        <dbReference type="Proteomes" id="UP000694397"/>
    </source>
</evidence>
<dbReference type="Ensembl" id="ENSSFOT00015072291.1">
    <property type="protein sequence ID" value="ENSSFOP00015046391.1"/>
    <property type="gene ID" value="ENSSFOG00015032046.1"/>
</dbReference>
<evidence type="ECO:0000259" key="8">
    <source>
        <dbReference type="PROSITE" id="PS50835"/>
    </source>
</evidence>
<evidence type="ECO:0000256" key="1">
    <source>
        <dbReference type="ARBA" id="ARBA00004370"/>
    </source>
</evidence>
<evidence type="ECO:0000256" key="6">
    <source>
        <dbReference type="SAM" id="Phobius"/>
    </source>
</evidence>
<dbReference type="SUPFAM" id="SSF48726">
    <property type="entry name" value="Immunoglobulin"/>
    <property type="match status" value="1"/>
</dbReference>
<feature type="chain" id="PRO_5034095537" evidence="7">
    <location>
        <begin position="26"/>
        <end position="269"/>
    </location>
</feature>
<dbReference type="KEGG" id="sfm:108929989"/>
<dbReference type="InterPro" id="IPR013783">
    <property type="entry name" value="Ig-like_fold"/>
</dbReference>
<reference evidence="9" key="2">
    <citation type="submission" date="2025-08" db="UniProtKB">
        <authorList>
            <consortium name="Ensembl"/>
        </authorList>
    </citation>
    <scope>IDENTIFICATION</scope>
</reference>
<comment type="subcellular location">
    <subcellularLocation>
        <location evidence="1">Membrane</location>
    </subcellularLocation>
</comment>
<dbReference type="InterPro" id="IPR036179">
    <property type="entry name" value="Ig-like_dom_sf"/>
</dbReference>
<dbReference type="RefSeq" id="XP_029114869.1">
    <property type="nucleotide sequence ID" value="XM_029259036.1"/>
</dbReference>
<dbReference type="GO" id="GO:0016020">
    <property type="term" value="C:membrane"/>
    <property type="evidence" value="ECO:0007669"/>
    <property type="project" value="UniProtKB-SubCell"/>
</dbReference>
<dbReference type="InterPro" id="IPR015631">
    <property type="entry name" value="CD2/SLAM_rcpt"/>
</dbReference>
<gene>
    <name evidence="9" type="primary">LOC108929989</name>
</gene>
<reference evidence="9" key="3">
    <citation type="submission" date="2025-09" db="UniProtKB">
        <authorList>
            <consortium name="Ensembl"/>
        </authorList>
    </citation>
    <scope>IDENTIFICATION</scope>
</reference>
<evidence type="ECO:0000256" key="7">
    <source>
        <dbReference type="SAM" id="SignalP"/>
    </source>
</evidence>
<evidence type="ECO:0000256" key="3">
    <source>
        <dbReference type="ARBA" id="ARBA00023136"/>
    </source>
</evidence>
<evidence type="ECO:0000256" key="4">
    <source>
        <dbReference type="ARBA" id="ARBA00023180"/>
    </source>
</evidence>